<evidence type="ECO:0000313" key="2">
    <source>
        <dbReference type="EMBL" id="AIM62779.1"/>
    </source>
</evidence>
<keyword evidence="3" id="KW-1185">Reference proteome</keyword>
<dbReference type="KEGG" id="wce:WS08_0526"/>
<dbReference type="AlphaFoldDB" id="A0A075TZ33"/>
<dbReference type="PATRIC" id="fig|759620.7.peg.513"/>
<evidence type="ECO:0000259" key="1">
    <source>
        <dbReference type="Pfam" id="PF05043"/>
    </source>
</evidence>
<sequence length="489" mass="57500">MWLLSTRDNRSIRVQNYLVSNPGRIVTLSAAAIELNISKYNIQRDLEALNDIYLTQFQNDIPSFEFSSDHKSIRISKIQMIHVEQLKRELLQHSTKMMLLNSFFLEEYKTADAILHDINISYTLLRKYIRDMNDYLAQSDILISNNFTLIGDELNIRRLMFETYYLYYDLDESVLQTYYLTTVSDFQEHLPDDIKKSPTRIKTYRIMRIIWFLRIRNKHSLSTNINFIDFSKLEKVDNYSYLLAIKNYDLLNVNLPPEQRDLEIEYGLFVSIVMGGVRIPDLSQALVPHMQERLAQISNVIQDEFTLIFRKELEVEELNAIMQQLLISNIQLVMMHRTIIQHPMYKSADLLLYSVSHELSLNIGERLSVLCNISIAELEKSLLIEYMTVFHHFIIETQGKYLPNINIVIDMIDMPNLKDETQRILEEYVLFKINVVDNDTSENIDIIISDIPLLDKGTTNIVWRGLPDYDDLFSFHKIAGLMIRDKLRT</sequence>
<dbReference type="RefSeq" id="WP_009765375.1">
    <property type="nucleotide sequence ID" value="NZ_CP009223.1"/>
</dbReference>
<reference evidence="3" key="2">
    <citation type="submission" date="2014-08" db="EMBL/GenBank/DDBJ databases">
        <title>Complete genome of Weissella ceti strain WS74 isolated from diseased rainbow trout in Brazil.</title>
        <authorList>
            <person name="Figueiredo H.C.P."/>
            <person name="Leal C.A.G."/>
            <person name="Pereira F.L."/>
            <person name="Soares S.C."/>
            <person name="Dorella F.A."/>
            <person name="Carvalho A.F."/>
            <person name="Azevedo V.A.C."/>
        </authorList>
    </citation>
    <scope>NUCLEOTIDE SEQUENCE [LARGE SCALE GENOMIC DNA]</scope>
    <source>
        <strain evidence="3">WS74</strain>
    </source>
</reference>
<dbReference type="Pfam" id="PF05043">
    <property type="entry name" value="Mga"/>
    <property type="match status" value="1"/>
</dbReference>
<dbReference type="STRING" id="759620.WS105_0524"/>
<reference evidence="2 3" key="1">
    <citation type="journal article" date="2014" name="Genome Announc.">
        <title>Complete Genome Sequences of Fish Pathogenic Weissella ceti Strains WS74 and WS105.</title>
        <authorList>
            <person name="Figueiredo H.C."/>
            <person name="Leal C.A."/>
            <person name="Dorella F.A."/>
            <person name="Carvalho A.F."/>
            <person name="Soares S.C."/>
            <person name="Pereira F.L."/>
            <person name="Azevedo V.A."/>
        </authorList>
    </citation>
    <scope>NUCLEOTIDE SEQUENCE [LARGE SCALE GENOMIC DNA]</scope>
    <source>
        <strain evidence="2 3">WS74</strain>
    </source>
</reference>
<evidence type="ECO:0000313" key="3">
    <source>
        <dbReference type="Proteomes" id="UP000029079"/>
    </source>
</evidence>
<dbReference type="EMBL" id="CP009223">
    <property type="protein sequence ID" value="AIM62779.1"/>
    <property type="molecule type" value="Genomic_DNA"/>
</dbReference>
<feature type="domain" description="Mga helix-turn-helix" evidence="1">
    <location>
        <begin position="82"/>
        <end position="164"/>
    </location>
</feature>
<accession>A0A075TZ33</accession>
<gene>
    <name evidence="2" type="ORF">WS74_0527</name>
</gene>
<proteinExistence type="predicted"/>
<dbReference type="Proteomes" id="UP000029079">
    <property type="component" value="Chromosome"/>
</dbReference>
<dbReference type="KEGG" id="wct:WS74_0527"/>
<dbReference type="OrthoDB" id="2147617at2"/>
<protein>
    <recommendedName>
        <fullName evidence="1">Mga helix-turn-helix domain-containing protein</fullName>
    </recommendedName>
</protein>
<organism evidence="2 3">
    <name type="scientific">Weissella ceti</name>
    <dbReference type="NCBI Taxonomy" id="759620"/>
    <lineage>
        <taxon>Bacteria</taxon>
        <taxon>Bacillati</taxon>
        <taxon>Bacillota</taxon>
        <taxon>Bacilli</taxon>
        <taxon>Lactobacillales</taxon>
        <taxon>Lactobacillaceae</taxon>
        <taxon>Weissella</taxon>
    </lineage>
</organism>
<name>A0A075TZ33_9LACO</name>
<dbReference type="InterPro" id="IPR007737">
    <property type="entry name" value="Mga_HTH"/>
</dbReference>
<dbReference type="KEGG" id="wci:WS105_0524"/>